<evidence type="ECO:0000256" key="7">
    <source>
        <dbReference type="SAM" id="MobiDB-lite"/>
    </source>
</evidence>
<dbReference type="InterPro" id="IPR044742">
    <property type="entry name" value="DEAD/DEAH_RhlB"/>
</dbReference>
<keyword evidence="3 6" id="KW-0347">Helicase</keyword>
<dbReference type="PANTHER" id="PTHR47959:SF13">
    <property type="entry name" value="ATP-DEPENDENT RNA HELICASE RHLE"/>
    <property type="match status" value="1"/>
</dbReference>
<dbReference type="InterPro" id="IPR027417">
    <property type="entry name" value="P-loop_NTPase"/>
</dbReference>
<evidence type="ECO:0000256" key="4">
    <source>
        <dbReference type="ARBA" id="ARBA00022840"/>
    </source>
</evidence>
<evidence type="ECO:0000256" key="1">
    <source>
        <dbReference type="ARBA" id="ARBA00022741"/>
    </source>
</evidence>
<evidence type="ECO:0000256" key="2">
    <source>
        <dbReference type="ARBA" id="ARBA00022801"/>
    </source>
</evidence>
<dbReference type="Gene3D" id="3.40.50.300">
    <property type="entry name" value="P-loop containing nucleotide triphosphate hydrolases"/>
    <property type="match status" value="1"/>
</dbReference>
<evidence type="ECO:0000256" key="3">
    <source>
        <dbReference type="ARBA" id="ARBA00022806"/>
    </source>
</evidence>
<feature type="short sequence motif" description="Q motif" evidence="5">
    <location>
        <begin position="76"/>
        <end position="104"/>
    </location>
</feature>
<dbReference type="GO" id="GO:0005524">
    <property type="term" value="F:ATP binding"/>
    <property type="evidence" value="ECO:0007669"/>
    <property type="project" value="UniProtKB-KW"/>
</dbReference>
<dbReference type="SUPFAM" id="SSF52540">
    <property type="entry name" value="P-loop containing nucleoside triphosphate hydrolases"/>
    <property type="match status" value="1"/>
</dbReference>
<dbReference type="EMBL" id="BDIP01002679">
    <property type="protein sequence ID" value="GIQ86661.1"/>
    <property type="molecule type" value="Genomic_DNA"/>
</dbReference>
<proteinExistence type="inferred from homology"/>
<evidence type="ECO:0000256" key="6">
    <source>
        <dbReference type="RuleBase" id="RU000492"/>
    </source>
</evidence>
<dbReference type="GO" id="GO:0016787">
    <property type="term" value="F:hydrolase activity"/>
    <property type="evidence" value="ECO:0007669"/>
    <property type="project" value="UniProtKB-KW"/>
</dbReference>
<reference evidence="10 11" key="1">
    <citation type="journal article" date="2018" name="PLoS ONE">
        <title>The draft genome of Kipferlia bialata reveals reductive genome evolution in fornicate parasites.</title>
        <authorList>
            <person name="Tanifuji G."/>
            <person name="Takabayashi S."/>
            <person name="Kume K."/>
            <person name="Takagi M."/>
            <person name="Nakayama T."/>
            <person name="Kamikawa R."/>
            <person name="Inagaki Y."/>
            <person name="Hashimoto T."/>
        </authorList>
    </citation>
    <scope>NUCLEOTIDE SEQUENCE [LARGE SCALE GENOMIC DNA]</scope>
    <source>
        <strain evidence="10">NY0173</strain>
    </source>
</reference>
<dbReference type="InterPro" id="IPR014001">
    <property type="entry name" value="Helicase_ATP-bd"/>
</dbReference>
<dbReference type="PROSITE" id="PS51195">
    <property type="entry name" value="Q_MOTIF"/>
    <property type="match status" value="1"/>
</dbReference>
<dbReference type="CDD" id="cd00268">
    <property type="entry name" value="DEADc"/>
    <property type="match status" value="1"/>
</dbReference>
<evidence type="ECO:0000259" key="8">
    <source>
        <dbReference type="PROSITE" id="PS51192"/>
    </source>
</evidence>
<feature type="non-terminal residue" evidence="10">
    <location>
        <position position="1"/>
    </location>
</feature>
<dbReference type="InterPro" id="IPR050079">
    <property type="entry name" value="DEAD_box_RNA_helicase"/>
</dbReference>
<dbReference type="Proteomes" id="UP000265618">
    <property type="component" value="Unassembled WGS sequence"/>
</dbReference>
<feature type="compositionally biased region" description="Polar residues" evidence="7">
    <location>
        <begin position="31"/>
        <end position="45"/>
    </location>
</feature>
<feature type="domain" description="DEAD-box RNA helicase Q" evidence="9">
    <location>
        <begin position="76"/>
        <end position="104"/>
    </location>
</feature>
<evidence type="ECO:0000313" key="11">
    <source>
        <dbReference type="Proteomes" id="UP000265618"/>
    </source>
</evidence>
<evidence type="ECO:0000259" key="9">
    <source>
        <dbReference type="PROSITE" id="PS51195"/>
    </source>
</evidence>
<comment type="caution">
    <text evidence="10">The sequence shown here is derived from an EMBL/GenBank/DDBJ whole genome shotgun (WGS) entry which is preliminary data.</text>
</comment>
<dbReference type="AlphaFoldDB" id="A0A9K3D231"/>
<feature type="domain" description="Helicase ATP-binding" evidence="8">
    <location>
        <begin position="107"/>
        <end position="282"/>
    </location>
</feature>
<dbReference type="PROSITE" id="PS51192">
    <property type="entry name" value="HELICASE_ATP_BIND_1"/>
    <property type="match status" value="1"/>
</dbReference>
<accession>A0A9K3D231</accession>
<keyword evidence="4 6" id="KW-0067">ATP-binding</keyword>
<evidence type="ECO:0008006" key="12">
    <source>
        <dbReference type="Google" id="ProtNLM"/>
    </source>
</evidence>
<dbReference type="SMART" id="SM00487">
    <property type="entry name" value="DEXDc"/>
    <property type="match status" value="1"/>
</dbReference>
<protein>
    <recommendedName>
        <fullName evidence="12">DEAD/DEAH box helicase</fullName>
    </recommendedName>
</protein>
<sequence>MPEGQSRPRKRYQHRRRSEGQQGQAKRPAAQQGQNQPPKAQNHNGQQNQAPKAQAQPQRPRQPLPQKVQHKDSYGLKGAFSTLIPAIQHAIFDQGYTAPTPIQAQAIGPLCEGRDMIGCAQTGTGKTAAFSLPILQFLAAGNRPPVRSKPRVLIVAPTRELAAQIDESIGNYGKYLGVKHAVIYGGVGQAPQVAKLKTGLDVLSATPGRLLDLMGQGFISLSDVEFFVLDEADRMLDMGFLPDIKRVIRELPLQRQSLFFSATMEAKVKSLALTLVKNPVTVTISPDTPAVERIGQRLLFVDKGNKDTLLVHLMQNPAFKRVIVFTQMKHQANK</sequence>
<dbReference type="Pfam" id="PF00270">
    <property type="entry name" value="DEAD"/>
    <property type="match status" value="1"/>
</dbReference>
<organism evidence="10 11">
    <name type="scientific">Kipferlia bialata</name>
    <dbReference type="NCBI Taxonomy" id="797122"/>
    <lineage>
        <taxon>Eukaryota</taxon>
        <taxon>Metamonada</taxon>
        <taxon>Carpediemonas-like organisms</taxon>
        <taxon>Kipferlia</taxon>
    </lineage>
</organism>
<dbReference type="InterPro" id="IPR000629">
    <property type="entry name" value="RNA-helicase_DEAD-box_CS"/>
</dbReference>
<dbReference type="PANTHER" id="PTHR47959">
    <property type="entry name" value="ATP-DEPENDENT RNA HELICASE RHLE-RELATED"/>
    <property type="match status" value="1"/>
</dbReference>
<keyword evidence="11" id="KW-1185">Reference proteome</keyword>
<name>A0A9K3D231_9EUKA</name>
<evidence type="ECO:0000256" key="5">
    <source>
        <dbReference type="PROSITE-ProRule" id="PRU00552"/>
    </source>
</evidence>
<dbReference type="GO" id="GO:0003676">
    <property type="term" value="F:nucleic acid binding"/>
    <property type="evidence" value="ECO:0007669"/>
    <property type="project" value="InterPro"/>
</dbReference>
<gene>
    <name evidence="10" type="ORF">KIPB_008554</name>
</gene>
<comment type="similarity">
    <text evidence="6">Belongs to the DEAD box helicase family.</text>
</comment>
<dbReference type="GO" id="GO:0003724">
    <property type="term" value="F:RNA helicase activity"/>
    <property type="evidence" value="ECO:0007669"/>
    <property type="project" value="InterPro"/>
</dbReference>
<dbReference type="GO" id="GO:0005829">
    <property type="term" value="C:cytosol"/>
    <property type="evidence" value="ECO:0007669"/>
    <property type="project" value="TreeGrafter"/>
</dbReference>
<feature type="compositionally biased region" description="Low complexity" evidence="7">
    <location>
        <begin position="46"/>
        <end position="67"/>
    </location>
</feature>
<dbReference type="InterPro" id="IPR011545">
    <property type="entry name" value="DEAD/DEAH_box_helicase_dom"/>
</dbReference>
<feature type="region of interest" description="Disordered" evidence="7">
    <location>
        <begin position="1"/>
        <end position="69"/>
    </location>
</feature>
<keyword evidence="2 6" id="KW-0378">Hydrolase</keyword>
<dbReference type="PROSITE" id="PS00039">
    <property type="entry name" value="DEAD_ATP_HELICASE"/>
    <property type="match status" value="1"/>
</dbReference>
<feature type="compositionally biased region" description="Basic residues" evidence="7">
    <location>
        <begin position="7"/>
        <end position="17"/>
    </location>
</feature>
<dbReference type="InterPro" id="IPR014014">
    <property type="entry name" value="RNA_helicase_DEAD_Q_motif"/>
</dbReference>
<keyword evidence="1 6" id="KW-0547">Nucleotide-binding</keyword>
<evidence type="ECO:0000313" key="10">
    <source>
        <dbReference type="EMBL" id="GIQ86661.1"/>
    </source>
</evidence>
<dbReference type="OrthoDB" id="196131at2759"/>